<reference evidence="2" key="1">
    <citation type="submission" date="2018-05" db="EMBL/GenBank/DDBJ databases">
        <authorList>
            <person name="Lanie J.A."/>
            <person name="Ng W.-L."/>
            <person name="Kazmierczak K.M."/>
            <person name="Andrzejewski T.M."/>
            <person name="Davidsen T.M."/>
            <person name="Wayne K.J."/>
            <person name="Tettelin H."/>
            <person name="Glass J.I."/>
            <person name="Rusch D."/>
            <person name="Podicherti R."/>
            <person name="Tsui H.-C.T."/>
            <person name="Winkler M.E."/>
        </authorList>
    </citation>
    <scope>NUCLEOTIDE SEQUENCE</scope>
    <source>
        <strain evidence="2">KNB</strain>
    </source>
</reference>
<protein>
    <recommendedName>
        <fullName evidence="1">Phage tail collar domain-containing protein</fullName>
    </recommendedName>
</protein>
<feature type="domain" description="Phage tail collar" evidence="1">
    <location>
        <begin position="6"/>
        <end position="57"/>
    </location>
</feature>
<dbReference type="SUPFAM" id="SSF88874">
    <property type="entry name" value="Receptor-binding domain of short tail fibre protein gp12"/>
    <property type="match status" value="1"/>
</dbReference>
<dbReference type="Pfam" id="PF07484">
    <property type="entry name" value="Collar"/>
    <property type="match status" value="1"/>
</dbReference>
<proteinExistence type="predicted"/>
<dbReference type="EMBL" id="LS423452">
    <property type="protein sequence ID" value="SPS05496.1"/>
    <property type="molecule type" value="Genomic_DNA"/>
</dbReference>
<name>A0A2X0SI48_9PROT</name>
<organism evidence="2">
    <name type="scientific">Candidatus Nitrotoga fabula</name>
    <dbReference type="NCBI Taxonomy" id="2182327"/>
    <lineage>
        <taxon>Bacteria</taxon>
        <taxon>Pseudomonadati</taxon>
        <taxon>Pseudomonadota</taxon>
        <taxon>Betaproteobacteria</taxon>
        <taxon>Nitrosomonadales</taxon>
        <taxon>Gallionellaceae</taxon>
        <taxon>Candidatus Nitrotoga</taxon>
    </lineage>
</organism>
<sequence>MEAYIGTIQLFAGNYAPKDWAFCDGKLLNIRGNEAIFSIIGTQYGGDGHTTFALPNLPNVGDTRYIFCMVGIYPPRE</sequence>
<gene>
    <name evidence="2" type="ORF">NITFAB_1086</name>
</gene>
<dbReference type="AlphaFoldDB" id="A0A2X0SI48"/>
<accession>A0A2X0SI48</accession>
<evidence type="ECO:0000259" key="1">
    <source>
        <dbReference type="Pfam" id="PF07484"/>
    </source>
</evidence>
<dbReference type="Gene3D" id="3.90.1340.10">
    <property type="entry name" value="Phage tail collar domain"/>
    <property type="match status" value="1"/>
</dbReference>
<dbReference type="InterPro" id="IPR011083">
    <property type="entry name" value="Phage_tail_collar_dom"/>
</dbReference>
<dbReference type="InterPro" id="IPR037053">
    <property type="entry name" value="Phage_tail_collar_dom_sf"/>
</dbReference>
<evidence type="ECO:0000313" key="2">
    <source>
        <dbReference type="EMBL" id="SPS05496.1"/>
    </source>
</evidence>